<evidence type="ECO:0000256" key="1">
    <source>
        <dbReference type="SAM" id="MobiDB-lite"/>
    </source>
</evidence>
<proteinExistence type="predicted"/>
<evidence type="ECO:0000313" key="2">
    <source>
        <dbReference type="EMBL" id="GBM17842.1"/>
    </source>
</evidence>
<accession>A0A4Y2DM19</accession>
<dbReference type="AlphaFoldDB" id="A0A4Y2DM19"/>
<keyword evidence="3" id="KW-1185">Reference proteome</keyword>
<reference evidence="2 3" key="1">
    <citation type="journal article" date="2019" name="Sci. Rep.">
        <title>Orb-weaving spider Araneus ventricosus genome elucidates the spidroin gene catalogue.</title>
        <authorList>
            <person name="Kono N."/>
            <person name="Nakamura H."/>
            <person name="Ohtoshi R."/>
            <person name="Moran D.A.P."/>
            <person name="Shinohara A."/>
            <person name="Yoshida Y."/>
            <person name="Fujiwara M."/>
            <person name="Mori M."/>
            <person name="Tomita M."/>
            <person name="Arakawa K."/>
        </authorList>
    </citation>
    <scope>NUCLEOTIDE SEQUENCE [LARGE SCALE GENOMIC DNA]</scope>
</reference>
<evidence type="ECO:0000313" key="3">
    <source>
        <dbReference type="Proteomes" id="UP000499080"/>
    </source>
</evidence>
<dbReference type="EMBL" id="BGPR01000395">
    <property type="protein sequence ID" value="GBM17842.1"/>
    <property type="molecule type" value="Genomic_DNA"/>
</dbReference>
<gene>
    <name evidence="2" type="ORF">AVEN_260171_1</name>
</gene>
<sequence>MLRRSLLHWALSMIISQLRDHYQASSEETLPQEAEMTCEVRNNYILFSPSNWIPMVEAFRYISKPLEGGGRCSVLYGLSRLAIYRERAPSTRRPARRRQPGGAEEEEEQREYRVTKKCLCARARCRRRRVSGARDHLVAREGYVYALPYLAF</sequence>
<protein>
    <submittedName>
        <fullName evidence="2">Uncharacterized protein</fullName>
    </submittedName>
</protein>
<dbReference type="Proteomes" id="UP000499080">
    <property type="component" value="Unassembled WGS sequence"/>
</dbReference>
<feature type="region of interest" description="Disordered" evidence="1">
    <location>
        <begin position="89"/>
        <end position="108"/>
    </location>
</feature>
<organism evidence="2 3">
    <name type="scientific">Araneus ventricosus</name>
    <name type="common">Orbweaver spider</name>
    <name type="synonym">Epeira ventricosa</name>
    <dbReference type="NCBI Taxonomy" id="182803"/>
    <lineage>
        <taxon>Eukaryota</taxon>
        <taxon>Metazoa</taxon>
        <taxon>Ecdysozoa</taxon>
        <taxon>Arthropoda</taxon>
        <taxon>Chelicerata</taxon>
        <taxon>Arachnida</taxon>
        <taxon>Araneae</taxon>
        <taxon>Araneomorphae</taxon>
        <taxon>Entelegynae</taxon>
        <taxon>Araneoidea</taxon>
        <taxon>Araneidae</taxon>
        <taxon>Araneus</taxon>
    </lineage>
</organism>
<comment type="caution">
    <text evidence="2">The sequence shown here is derived from an EMBL/GenBank/DDBJ whole genome shotgun (WGS) entry which is preliminary data.</text>
</comment>
<name>A0A4Y2DM19_ARAVE</name>